<sequence>MSQDVYDHHQGFIDEAQKLVDTAKEDKNQAAADKVADKITSLPDGNPLENGDALVEAQEAYENLTDVQKGLVSNEDKNTLDSAVQQYITLSKGSAQGAVDKVTSEKNIEKKQKIVNNAQNNLDTAKQLGMSQDVYDHHQGFIDEAQKLVDTAKEDKNQAAADKVADKITGLPDGNPLENGDALVDAQEAYENLTDAQKDLVSEEDTNTLDSAVDTYISLSKSSASGVVKKITNEKNIEKKQKIVNNAQDNLDTAKELGMSEDAYDHNQGFIDEAQKLVDTAKENSTEAKYNANGSVENIPDNVAYTDGKFTVPKGVESFEFTDKGRTVTANYKDGKWIFSQDGFDQTPANSYFTATSSTDLDAENVTVDYGEDKSVKFSVATETKDNEANEMTFTFDNVDGDSFDTSNLDGEFEFNANEETYTAVKEDDGWTVYTEEQIAAQDLQAAKDTVSGTDFSNLEIKGETAGNKKSAVEGVIEGLDLAEGVTAEVNEDGSNVTLSTDGAEDVTVETGAKFHLTQAAGTLKTLKQKIVEYENKDQFANIEIQDEQDSTKESAVAGVIDHLVAGNGATNSVSKTGENTYEFTLTADNADDVTVTVEASFDLTQAAQDLQAAKDTVSGTDFSNLEIKGETAGNKKSAVEGVIEGLDLAEGVTAEVNEDGSNVTLSTDGAEDVTVETGAKFHLTQAAGTLKTLKQKIVEYENKDQFANIEIQDEQDSTKESAVAGVIDHLVAGNGATNSVSKTGENTYEFALTADNADDVTVTINASFKVIK</sequence>
<dbReference type="EMBL" id="BAAADM010000030">
    <property type="protein sequence ID" value="GAA0436739.1"/>
    <property type="molecule type" value="Genomic_DNA"/>
</dbReference>
<gene>
    <name evidence="2" type="ORF">GCM10008983_11840</name>
</gene>
<accession>A0ABP3J168</accession>
<name>A0ABP3J168_9BACI</name>
<comment type="caution">
    <text evidence="2">The sequence shown here is derived from an EMBL/GenBank/DDBJ whole genome shotgun (WGS) entry which is preliminary data.</text>
</comment>
<dbReference type="Proteomes" id="UP001501459">
    <property type="component" value="Unassembled WGS sequence"/>
</dbReference>
<evidence type="ECO:0000313" key="2">
    <source>
        <dbReference type="EMBL" id="GAA0436739.1"/>
    </source>
</evidence>
<evidence type="ECO:0000313" key="3">
    <source>
        <dbReference type="Proteomes" id="UP001501459"/>
    </source>
</evidence>
<keyword evidence="1" id="KW-0175">Coiled coil</keyword>
<feature type="coiled-coil region" evidence="1">
    <location>
        <begin position="237"/>
        <end position="291"/>
    </location>
</feature>
<feature type="coiled-coil region" evidence="1">
    <location>
        <begin position="684"/>
        <end position="711"/>
    </location>
</feature>
<feature type="coiled-coil region" evidence="1">
    <location>
        <begin position="101"/>
        <end position="206"/>
    </location>
</feature>
<evidence type="ECO:0000256" key="1">
    <source>
        <dbReference type="SAM" id="Coils"/>
    </source>
</evidence>
<feature type="coiled-coil region" evidence="1">
    <location>
        <begin position="517"/>
        <end position="544"/>
    </location>
</feature>
<protein>
    <submittedName>
        <fullName evidence="2">Uncharacterized protein</fullName>
    </submittedName>
</protein>
<keyword evidence="3" id="KW-1185">Reference proteome</keyword>
<proteinExistence type="predicted"/>
<organism evidence="2 3">
    <name type="scientific">Lentibacillus halophilus</name>
    <dbReference type="NCBI Taxonomy" id="295065"/>
    <lineage>
        <taxon>Bacteria</taxon>
        <taxon>Bacillati</taxon>
        <taxon>Bacillota</taxon>
        <taxon>Bacilli</taxon>
        <taxon>Bacillales</taxon>
        <taxon>Bacillaceae</taxon>
        <taxon>Lentibacillus</taxon>
    </lineage>
</organism>
<reference evidence="3" key="1">
    <citation type="journal article" date="2019" name="Int. J. Syst. Evol. Microbiol.">
        <title>The Global Catalogue of Microorganisms (GCM) 10K type strain sequencing project: providing services to taxonomists for standard genome sequencing and annotation.</title>
        <authorList>
            <consortium name="The Broad Institute Genomics Platform"/>
            <consortium name="The Broad Institute Genome Sequencing Center for Infectious Disease"/>
            <person name="Wu L."/>
            <person name="Ma J."/>
        </authorList>
    </citation>
    <scope>NUCLEOTIDE SEQUENCE [LARGE SCALE GENOMIC DNA]</scope>
    <source>
        <strain evidence="3">JCM 12149</strain>
    </source>
</reference>